<comment type="caution">
    <text evidence="2">The sequence shown here is derived from an EMBL/GenBank/DDBJ whole genome shotgun (WGS) entry which is preliminary data.</text>
</comment>
<dbReference type="EMBL" id="QGTL01000001">
    <property type="protein sequence ID" value="PWV81076.1"/>
    <property type="molecule type" value="Genomic_DNA"/>
</dbReference>
<dbReference type="RefSeq" id="WP_110035665.1">
    <property type="nucleotide sequence ID" value="NZ_QGTL01000001.1"/>
</dbReference>
<dbReference type="Proteomes" id="UP000246410">
    <property type="component" value="Unassembled WGS sequence"/>
</dbReference>
<feature type="transmembrane region" description="Helical" evidence="1">
    <location>
        <begin position="20"/>
        <end position="42"/>
    </location>
</feature>
<protein>
    <submittedName>
        <fullName evidence="2">Uncharacterized protein</fullName>
    </submittedName>
</protein>
<organism evidence="2 3">
    <name type="scientific">Nocardia neocaledoniensis</name>
    <dbReference type="NCBI Taxonomy" id="236511"/>
    <lineage>
        <taxon>Bacteria</taxon>
        <taxon>Bacillati</taxon>
        <taxon>Actinomycetota</taxon>
        <taxon>Actinomycetes</taxon>
        <taxon>Mycobacteriales</taxon>
        <taxon>Nocardiaceae</taxon>
        <taxon>Nocardia</taxon>
    </lineage>
</organism>
<evidence type="ECO:0000313" key="3">
    <source>
        <dbReference type="Proteomes" id="UP000246410"/>
    </source>
</evidence>
<keyword evidence="1" id="KW-0812">Transmembrane</keyword>
<reference evidence="2 3" key="1">
    <citation type="submission" date="2018-05" db="EMBL/GenBank/DDBJ databases">
        <title>Genomic Encyclopedia of Type Strains, Phase IV (KMG-IV): sequencing the most valuable type-strain genomes for metagenomic binning, comparative biology and taxonomic classification.</title>
        <authorList>
            <person name="Goeker M."/>
        </authorList>
    </citation>
    <scope>NUCLEOTIDE SEQUENCE [LARGE SCALE GENOMIC DNA]</scope>
    <source>
        <strain evidence="2 3">DSM 44717</strain>
    </source>
</reference>
<name>A0A317P043_9NOCA</name>
<keyword evidence="1" id="KW-1133">Transmembrane helix</keyword>
<gene>
    <name evidence="2" type="ORF">DFR69_101416</name>
</gene>
<proteinExistence type="predicted"/>
<evidence type="ECO:0000256" key="1">
    <source>
        <dbReference type="SAM" id="Phobius"/>
    </source>
</evidence>
<feature type="transmembrane region" description="Helical" evidence="1">
    <location>
        <begin position="96"/>
        <end position="118"/>
    </location>
</feature>
<evidence type="ECO:0000313" key="2">
    <source>
        <dbReference type="EMBL" id="PWV81076.1"/>
    </source>
</evidence>
<dbReference type="AlphaFoldDB" id="A0A317P043"/>
<keyword evidence="3" id="KW-1185">Reference proteome</keyword>
<sequence>MTEPVPPSLPALRAWLRSEWVGYLAFGLAAAAVAAAVVTAQIPCPWDPLETTLTGPLIYTLLPAIPGGTALALGAVGTTRVDSARGRHWASAARFVAAAGLVMTFLLVARMALFVLTWRSSSFP</sequence>
<accession>A0A317P043</accession>
<keyword evidence="1" id="KW-0472">Membrane</keyword>
<feature type="transmembrane region" description="Helical" evidence="1">
    <location>
        <begin position="57"/>
        <end position="76"/>
    </location>
</feature>